<dbReference type="Pfam" id="PF01408">
    <property type="entry name" value="GFO_IDH_MocA"/>
    <property type="match status" value="1"/>
</dbReference>
<keyword evidence="4" id="KW-1185">Reference proteome</keyword>
<dbReference type="Pfam" id="PF22725">
    <property type="entry name" value="GFO_IDH_MocA_C3"/>
    <property type="match status" value="1"/>
</dbReference>
<dbReference type="InterPro" id="IPR006311">
    <property type="entry name" value="TAT_signal"/>
</dbReference>
<feature type="domain" description="Gfo/Idh/MocA-like oxidoreductase N-terminal" evidence="1">
    <location>
        <begin position="34"/>
        <end position="161"/>
    </location>
</feature>
<dbReference type="InterPro" id="IPR000683">
    <property type="entry name" value="Gfo/Idh/MocA-like_OxRdtase_N"/>
</dbReference>
<dbReference type="PROSITE" id="PS51318">
    <property type="entry name" value="TAT"/>
    <property type="match status" value="1"/>
</dbReference>
<dbReference type="Gene3D" id="3.30.360.10">
    <property type="entry name" value="Dihydrodipicolinate Reductase, domain 2"/>
    <property type="match status" value="1"/>
</dbReference>
<dbReference type="InterPro" id="IPR055170">
    <property type="entry name" value="GFO_IDH_MocA-like_dom"/>
</dbReference>
<gene>
    <name evidence="3" type="ORF">M2350_002964</name>
</gene>
<protein>
    <submittedName>
        <fullName evidence="3">Dehydrogenase</fullName>
    </submittedName>
</protein>
<dbReference type="EMBL" id="JANUCP010000005">
    <property type="protein sequence ID" value="MCS3920535.1"/>
    <property type="molecule type" value="Genomic_DNA"/>
</dbReference>
<dbReference type="PANTHER" id="PTHR43818">
    <property type="entry name" value="BCDNA.GH03377"/>
    <property type="match status" value="1"/>
</dbReference>
<evidence type="ECO:0000313" key="4">
    <source>
        <dbReference type="Proteomes" id="UP001204798"/>
    </source>
</evidence>
<reference evidence="3 4" key="1">
    <citation type="submission" date="2022-08" db="EMBL/GenBank/DDBJ databases">
        <title>Bacterial and archaeal communities from various locations to study Microbial Dark Matter (Phase II).</title>
        <authorList>
            <person name="Stepanauskas R."/>
        </authorList>
    </citation>
    <scope>NUCLEOTIDE SEQUENCE [LARGE SCALE GENOMIC DNA]</scope>
    <source>
        <strain evidence="3 4">PD1</strain>
    </source>
</reference>
<organism evidence="3 4">
    <name type="scientific">Candidatus Fervidibacter sacchari</name>
    <dbReference type="NCBI Taxonomy" id="1448929"/>
    <lineage>
        <taxon>Bacteria</taxon>
        <taxon>Candidatus Fervidibacterota</taxon>
        <taxon>Candidatus Fervidibacter</taxon>
    </lineage>
</organism>
<dbReference type="InterPro" id="IPR036291">
    <property type="entry name" value="NAD(P)-bd_dom_sf"/>
</dbReference>
<dbReference type="Proteomes" id="UP001204798">
    <property type="component" value="Unassembled WGS sequence"/>
</dbReference>
<dbReference type="SUPFAM" id="SSF51735">
    <property type="entry name" value="NAD(P)-binding Rossmann-fold domains"/>
    <property type="match status" value="1"/>
</dbReference>
<evidence type="ECO:0000313" key="3">
    <source>
        <dbReference type="EMBL" id="MCS3920535.1"/>
    </source>
</evidence>
<evidence type="ECO:0000259" key="2">
    <source>
        <dbReference type="Pfam" id="PF22725"/>
    </source>
</evidence>
<dbReference type="PANTHER" id="PTHR43818:SF5">
    <property type="entry name" value="OXIDOREDUCTASE FAMILY PROTEIN"/>
    <property type="match status" value="1"/>
</dbReference>
<dbReference type="RefSeq" id="WP_259100094.1">
    <property type="nucleotide sequence ID" value="NZ_CP130454.1"/>
</dbReference>
<name>A0ABT2ERP5_9BACT</name>
<comment type="caution">
    <text evidence="3">The sequence shown here is derived from an EMBL/GenBank/DDBJ whole genome shotgun (WGS) entry which is preliminary data.</text>
</comment>
<proteinExistence type="predicted"/>
<dbReference type="Gene3D" id="3.40.50.720">
    <property type="entry name" value="NAD(P)-binding Rossmann-like Domain"/>
    <property type="match status" value="1"/>
</dbReference>
<feature type="domain" description="GFO/IDH/MocA-like oxidoreductase" evidence="2">
    <location>
        <begin position="177"/>
        <end position="297"/>
    </location>
</feature>
<evidence type="ECO:0000259" key="1">
    <source>
        <dbReference type="Pfam" id="PF01408"/>
    </source>
</evidence>
<sequence length="387" mass="43390">MLRQMGRREFLKSASAAIAFGALASRGDAQVKELRCAFIGVGGRGTSLLRETLKLPGIRVVAICDINEQNRNRAVAIVQEAQKHRPEVLGDKGVFHYRDLLARDDVDCLVIATPCNWHATMYVDALNAGKHFYGEKPIAITMNEIRAILEARKKNPKVVVQIGFQWGAHQGRADVVKKVQNGMIGDLLEGRFHRYNSWRSLGRWFNKRELSGDWMLEQAVHEFNLMWWVTKSHPAAAYAVGRRNVIEPNNPERNVTDYYTAVLEYPNGLIVHYSHGWISPPGFTGMSAHFIGTKGAVDLLGAYIVLREKGERITGEGQPGDTLEHLQNFFEAVRAGDPNMVYCGVDNGVAASYVGLLIRLSLDRKRQVTFDELMQLDDGWSPLVPTY</sequence>
<dbReference type="InterPro" id="IPR050463">
    <property type="entry name" value="Gfo/Idh/MocA_oxidrdct_glycsds"/>
</dbReference>
<dbReference type="SUPFAM" id="SSF55347">
    <property type="entry name" value="Glyceraldehyde-3-phosphate dehydrogenase-like, C-terminal domain"/>
    <property type="match status" value="1"/>
</dbReference>
<accession>A0ABT2ERP5</accession>